<evidence type="ECO:0000313" key="4">
    <source>
        <dbReference type="EMBL" id="WAR00417.1"/>
    </source>
</evidence>
<feature type="chain" id="PRO_5046958920" evidence="2">
    <location>
        <begin position="27"/>
        <end position="857"/>
    </location>
</feature>
<feature type="region of interest" description="Disordered" evidence="1">
    <location>
        <begin position="342"/>
        <end position="412"/>
    </location>
</feature>
<sequence>MGLTFKTNITAIWILYLCFGQFVVRCYDPSTCITCRESHVCNPPDCFCCRDTMPLETQNIPQMVFFTFDDAVTPQVANYYRELFEPKRKNPNGCPISMTLFISHKNTVYSLVKEFYDKGMEIASHSVTHGHPSSRTFAREAKKQRENLSIKTGIPESKITGWRSPFLEPLGDTQPSVLKELGYEYDATLTITPKANNDKPITPFTLDYGWPYDCKIKPCPSHAHKGFWEVPVISVKDYLNKYDCVYIDGCNNPPPSETLAYKFLWDNFQRYYKGNRAPMGINMHASWFYYPDRKAAMDRFIKKLGQLDDVFIVSIKQVIDWLKEPTPLNQLNHFGPWQCTGDNNSTGTASIQQQSAPQLRLQQVEESESKRRRFRMHHMDNQRRTTQSVQSNRENTWSNQSPSTDNNNNNGHNFYKPFHYHTNNHNFYDHNSCTNNYHYNTNHNHDKKATNKNNNSIELNHKHHHCHKTRKPVEIPPSQETDIAIAVSKTNAENNPRESIETTPSITTTTTLKSTTPLVTKTEPRITVPHFGQPFVHSGSSIPQRRNSCMQGVNCHAPDCVCKTETTPHGLKASDIPQMIYITLDGSLNFHSYSQMRALFSPKRFNPNGCRIKGTVFVSDTGSSYRITDALHRDGIEIALMGLTPRPQANATQMQNEINVQRNQIIQGSSLTAEEIKGWRSPSYKPAGDGQFEVLSRENMYDSTLIADRTASSKSKLWPFTLDFGWTERCEIETCPDAPHAGVWEVPVIPMVGPSNSTSCDVTDGCPRQPNSKKETFEYLMTNFNTYYKTNKAPFAIRLKQIWFHWFYRENMAGLFQFLDTVLGYGDVYATSVSDMIEWIKSPILLKDIKNFDKWSC</sequence>
<evidence type="ECO:0000313" key="5">
    <source>
        <dbReference type="Proteomes" id="UP001164746"/>
    </source>
</evidence>
<feature type="compositionally biased region" description="Low complexity" evidence="1">
    <location>
        <begin position="352"/>
        <end position="362"/>
    </location>
</feature>
<protein>
    <submittedName>
        <fullName evidence="4">CDA8-like protein</fullName>
    </submittedName>
</protein>
<keyword evidence="2" id="KW-0732">Signal</keyword>
<dbReference type="InterPro" id="IPR011330">
    <property type="entry name" value="Glyco_hydro/deAcase_b/a-brl"/>
</dbReference>
<organism evidence="4 5">
    <name type="scientific">Mya arenaria</name>
    <name type="common">Soft-shell clam</name>
    <dbReference type="NCBI Taxonomy" id="6604"/>
    <lineage>
        <taxon>Eukaryota</taxon>
        <taxon>Metazoa</taxon>
        <taxon>Spiralia</taxon>
        <taxon>Lophotrochozoa</taxon>
        <taxon>Mollusca</taxon>
        <taxon>Bivalvia</taxon>
        <taxon>Autobranchia</taxon>
        <taxon>Heteroconchia</taxon>
        <taxon>Euheterodonta</taxon>
        <taxon>Imparidentia</taxon>
        <taxon>Neoheterodontei</taxon>
        <taxon>Myida</taxon>
        <taxon>Myoidea</taxon>
        <taxon>Myidae</taxon>
        <taxon>Mya</taxon>
    </lineage>
</organism>
<accession>A0ABY7DUZ2</accession>
<keyword evidence="5" id="KW-1185">Reference proteome</keyword>
<dbReference type="InterPro" id="IPR052740">
    <property type="entry name" value="CE4"/>
</dbReference>
<dbReference type="Gene3D" id="3.20.20.370">
    <property type="entry name" value="Glycoside hydrolase/deacetylase"/>
    <property type="match status" value="2"/>
</dbReference>
<dbReference type="SUPFAM" id="SSF88713">
    <property type="entry name" value="Glycoside hydrolase/deacetylase"/>
    <property type="match status" value="2"/>
</dbReference>
<dbReference type="PANTHER" id="PTHR45985">
    <property type="match status" value="1"/>
</dbReference>
<feature type="signal peptide" evidence="2">
    <location>
        <begin position="1"/>
        <end position="26"/>
    </location>
</feature>
<name>A0ABY7DUZ2_MYAAR</name>
<dbReference type="Pfam" id="PF01522">
    <property type="entry name" value="Polysacc_deac_1"/>
    <property type="match status" value="1"/>
</dbReference>
<reference evidence="4" key="1">
    <citation type="submission" date="2022-11" db="EMBL/GenBank/DDBJ databases">
        <title>Centuries of genome instability and evolution in soft-shell clam transmissible cancer (bioRxiv).</title>
        <authorList>
            <person name="Hart S.F.M."/>
            <person name="Yonemitsu M.A."/>
            <person name="Giersch R.M."/>
            <person name="Beal B.F."/>
            <person name="Arriagada G."/>
            <person name="Davis B.W."/>
            <person name="Ostrander E.A."/>
            <person name="Goff S.P."/>
            <person name="Metzger M.J."/>
        </authorList>
    </citation>
    <scope>NUCLEOTIDE SEQUENCE</scope>
    <source>
        <strain evidence="4">MELC-2E11</strain>
        <tissue evidence="4">Siphon/mantle</tissue>
    </source>
</reference>
<proteinExistence type="predicted"/>
<feature type="compositionally biased region" description="Polar residues" evidence="1">
    <location>
        <begin position="342"/>
        <end position="351"/>
    </location>
</feature>
<dbReference type="InterPro" id="IPR002509">
    <property type="entry name" value="NODB_dom"/>
</dbReference>
<feature type="compositionally biased region" description="Polar residues" evidence="1">
    <location>
        <begin position="384"/>
        <end position="405"/>
    </location>
</feature>
<gene>
    <name evidence="4" type="ORF">MAR_024789</name>
</gene>
<evidence type="ECO:0000256" key="2">
    <source>
        <dbReference type="SAM" id="SignalP"/>
    </source>
</evidence>
<dbReference type="PANTHER" id="PTHR45985:SF3">
    <property type="entry name" value="CHITIN DEACETYLASE-LIKE 4"/>
    <property type="match status" value="1"/>
</dbReference>
<evidence type="ECO:0000256" key="1">
    <source>
        <dbReference type="SAM" id="MobiDB-lite"/>
    </source>
</evidence>
<dbReference type="EMBL" id="CP111014">
    <property type="protein sequence ID" value="WAR00417.1"/>
    <property type="molecule type" value="Genomic_DNA"/>
</dbReference>
<evidence type="ECO:0000259" key="3">
    <source>
        <dbReference type="Pfam" id="PF01522"/>
    </source>
</evidence>
<dbReference type="Proteomes" id="UP001164746">
    <property type="component" value="Chromosome 3"/>
</dbReference>
<feature type="domain" description="NodB homology" evidence="3">
    <location>
        <begin position="61"/>
        <end position="185"/>
    </location>
</feature>